<dbReference type="InterPro" id="IPR016181">
    <property type="entry name" value="Acyl_CoA_acyltransferase"/>
</dbReference>
<dbReference type="CDD" id="cd04301">
    <property type="entry name" value="NAT_SF"/>
    <property type="match status" value="1"/>
</dbReference>
<comment type="caution">
    <text evidence="2">The sequence shown here is derived from an EMBL/GenBank/DDBJ whole genome shotgun (WGS) entry which is preliminary data.</text>
</comment>
<reference evidence="2 3" key="2">
    <citation type="submission" date="2018-12" db="EMBL/GenBank/DDBJ databases">
        <title>Rhizobacter gummiphilus sp. nov., a rubber-degrading bacterium isolated from the soil of a botanical garden in Japan.</title>
        <authorList>
            <person name="Shunsuke S.S."/>
        </authorList>
    </citation>
    <scope>NUCLEOTIDE SEQUENCE [LARGE SCALE GENOMIC DNA]</scope>
    <source>
        <strain evidence="2 3">S-16</strain>
    </source>
</reference>
<dbReference type="Proteomes" id="UP000267464">
    <property type="component" value="Unassembled WGS sequence"/>
</dbReference>
<dbReference type="Pfam" id="PF12746">
    <property type="entry name" value="GNAT_acetyltran"/>
    <property type="match status" value="1"/>
</dbReference>
<gene>
    <name evidence="2" type="ORF">DZC73_13840</name>
</gene>
<dbReference type="InterPro" id="IPR000182">
    <property type="entry name" value="GNAT_dom"/>
</dbReference>
<evidence type="ECO:0000313" key="2">
    <source>
        <dbReference type="EMBL" id="RQP24374.1"/>
    </source>
</evidence>
<evidence type="ECO:0000313" key="3">
    <source>
        <dbReference type="Proteomes" id="UP000267464"/>
    </source>
</evidence>
<protein>
    <submittedName>
        <fullName evidence="2">GNAT family N-acetyltransferase</fullName>
    </submittedName>
</protein>
<dbReference type="AlphaFoldDB" id="A0A3N7HQB2"/>
<dbReference type="SUPFAM" id="SSF55729">
    <property type="entry name" value="Acyl-CoA N-acyltransferases (Nat)"/>
    <property type="match status" value="1"/>
</dbReference>
<accession>A0A3N7HQB2</accession>
<dbReference type="Gene3D" id="3.40.630.30">
    <property type="match status" value="1"/>
</dbReference>
<name>A0A3N7HQB2_9BURK</name>
<dbReference type="EMBL" id="QUSW01000003">
    <property type="protein sequence ID" value="RQP24374.1"/>
    <property type="molecule type" value="Genomic_DNA"/>
</dbReference>
<reference evidence="2 3" key="1">
    <citation type="submission" date="2018-08" db="EMBL/GenBank/DDBJ databases">
        <authorList>
            <person name="Khan S.A."/>
            <person name="Jeon C.O."/>
            <person name="Chun B.H."/>
            <person name="Jeong S.E."/>
        </authorList>
    </citation>
    <scope>NUCLEOTIDE SEQUENCE [LARGE SCALE GENOMIC DNA]</scope>
    <source>
        <strain evidence="2 3">S-16</strain>
    </source>
</reference>
<feature type="domain" description="N-acetyltransferase" evidence="1">
    <location>
        <begin position="114"/>
        <end position="244"/>
    </location>
</feature>
<organism evidence="2 3">
    <name type="scientific">Piscinibacter terrae</name>
    <dbReference type="NCBI Taxonomy" id="2496871"/>
    <lineage>
        <taxon>Bacteria</taxon>
        <taxon>Pseudomonadati</taxon>
        <taxon>Pseudomonadota</taxon>
        <taxon>Betaproteobacteria</taxon>
        <taxon>Burkholderiales</taxon>
        <taxon>Sphaerotilaceae</taxon>
        <taxon>Piscinibacter</taxon>
    </lineage>
</organism>
<proteinExistence type="predicted"/>
<sequence>MLPAAVEAQAFPLMRGVLEGTQPGTVWSSGESALVVARFGFMQWLGECDDDAFFDDIAARLQRGDPALPGYLLWYDPPPRWMAWCRERTLRERERVRWRFEAPPERGIAMDRGLRVEGWSPALLPAIEAFGMFPMRFWNSLDDLLEHGAGMAIVDEQERVIAAAYAAGIGAGQGEIDIAVAPDHRGQGLGFLVGRELIRAFEERGILPAWDCFASNEASMRLAARLGFQPARRYVMVSFNVPLDIA</sequence>
<dbReference type="GO" id="GO:0016747">
    <property type="term" value="F:acyltransferase activity, transferring groups other than amino-acyl groups"/>
    <property type="evidence" value="ECO:0007669"/>
    <property type="project" value="InterPro"/>
</dbReference>
<keyword evidence="3" id="KW-1185">Reference proteome</keyword>
<evidence type="ECO:0000259" key="1">
    <source>
        <dbReference type="PROSITE" id="PS51186"/>
    </source>
</evidence>
<keyword evidence="2" id="KW-0808">Transferase</keyword>
<dbReference type="InterPro" id="IPR027365">
    <property type="entry name" value="GNAT_acetyltra_YdfB-like"/>
</dbReference>
<dbReference type="PROSITE" id="PS51186">
    <property type="entry name" value="GNAT"/>
    <property type="match status" value="1"/>
</dbReference>